<proteinExistence type="inferred from homology"/>
<dbReference type="Gene3D" id="3.90.550.10">
    <property type="entry name" value="Spore Coat Polysaccharide Biosynthesis Protein SpsA, Chain A"/>
    <property type="match status" value="1"/>
</dbReference>
<dbReference type="InterPro" id="IPR022751">
    <property type="entry name" value="Alpha_mannosyltransferase"/>
</dbReference>
<evidence type="ECO:0000256" key="7">
    <source>
        <dbReference type="ARBA" id="ARBA00022989"/>
    </source>
</evidence>
<dbReference type="GO" id="GO:0000033">
    <property type="term" value="F:alpha-1,3-mannosyltransferase activity"/>
    <property type="evidence" value="ECO:0007669"/>
    <property type="project" value="TreeGrafter"/>
</dbReference>
<keyword evidence="5 10" id="KW-0812">Transmembrane</keyword>
<keyword evidence="8 10" id="KW-0472">Membrane</keyword>
<evidence type="ECO:0000256" key="9">
    <source>
        <dbReference type="ARBA" id="ARBA00023180"/>
    </source>
</evidence>
<sequence length="489" mass="55034">MPTILNSKLNYYASNPNARRLLAGVGIVFILYLIFGTETSRSLLDVGSSSTRIAPKIQHNYADGLDTPLNVSQWGERAIKVRQLTQWADLAVKNPAAERKAFQNALQTEFPFLAGTDSLIYTPWSASAKQFSSQVGMVICTGSNNFHLAAHLIASLRRVHKSKLPIEIAYSGDNDLRPEHRTFLQNLESGISFIDLLDRFPHAHDELVNGGWAMKPFALLASSYTKSMLVDADAIFLTSPDSIFDINPGLHRTGTLFFHDRAALGGGDERRFWVKDQIAAAQIEPSHYLSTESLFYSGKTWYEADSGVTAMDKSRPDVLMGLIFATWMNTKTVRDEVSYKVFYGDKETFWVAMELSSVDYFFQPWYAGTMGTITKEDGQPESMDLKSTKVEICGTHMLHLDHLGQTPFWINGGIYEHKEDPSTGYSTMTHYWVGETSDIRLTQPQWYWVNGNTGCLRETGVRVIPDHIRKNIEKIESEATRVDGLIRNM</sequence>
<keyword evidence="9" id="KW-0325">Glycoprotein</keyword>
<keyword evidence="3" id="KW-0328">Glycosyltransferase</keyword>
<dbReference type="HOGENOM" id="CLU_030430_0_0_1"/>
<evidence type="ECO:0000256" key="3">
    <source>
        <dbReference type="ARBA" id="ARBA00022676"/>
    </source>
</evidence>
<dbReference type="STRING" id="1016849.A0A0D1YYT9"/>
<evidence type="ECO:0000256" key="5">
    <source>
        <dbReference type="ARBA" id="ARBA00022692"/>
    </source>
</evidence>
<dbReference type="SUPFAM" id="SSF53448">
    <property type="entry name" value="Nucleotide-diphospho-sugar transferases"/>
    <property type="match status" value="1"/>
</dbReference>
<dbReference type="GO" id="GO:0016020">
    <property type="term" value="C:membrane"/>
    <property type="evidence" value="ECO:0007669"/>
    <property type="project" value="UniProtKB-SubCell"/>
</dbReference>
<evidence type="ECO:0000256" key="8">
    <source>
        <dbReference type="ARBA" id="ARBA00023136"/>
    </source>
</evidence>
<dbReference type="GO" id="GO:0005794">
    <property type="term" value="C:Golgi apparatus"/>
    <property type="evidence" value="ECO:0007669"/>
    <property type="project" value="TreeGrafter"/>
</dbReference>
<dbReference type="PANTHER" id="PTHR31392">
    <property type="entry name" value="ALPHA-1,3-MANNOSYLTRANSFERASE MNN1-RELATED"/>
    <property type="match status" value="1"/>
</dbReference>
<organism evidence="11 12">
    <name type="scientific">Exophiala sideris</name>
    <dbReference type="NCBI Taxonomy" id="1016849"/>
    <lineage>
        <taxon>Eukaryota</taxon>
        <taxon>Fungi</taxon>
        <taxon>Dikarya</taxon>
        <taxon>Ascomycota</taxon>
        <taxon>Pezizomycotina</taxon>
        <taxon>Eurotiomycetes</taxon>
        <taxon>Chaetothyriomycetidae</taxon>
        <taxon>Chaetothyriales</taxon>
        <taxon>Herpotrichiellaceae</taxon>
        <taxon>Exophiala</taxon>
    </lineage>
</organism>
<name>A0A0D1YYT9_9EURO</name>
<evidence type="ECO:0008006" key="13">
    <source>
        <dbReference type="Google" id="ProtNLM"/>
    </source>
</evidence>
<keyword evidence="7 10" id="KW-1133">Transmembrane helix</keyword>
<dbReference type="EMBL" id="KN846951">
    <property type="protein sequence ID" value="KIV86684.1"/>
    <property type="molecule type" value="Genomic_DNA"/>
</dbReference>
<evidence type="ECO:0000313" key="12">
    <source>
        <dbReference type="Proteomes" id="UP000053599"/>
    </source>
</evidence>
<protein>
    <recommendedName>
        <fullName evidence="13">Mannosyltransferase putative-domain-containing protein</fullName>
    </recommendedName>
</protein>
<gene>
    <name evidence="11" type="ORF">PV11_02281</name>
</gene>
<dbReference type="GO" id="GO:0006493">
    <property type="term" value="P:protein O-linked glycosylation"/>
    <property type="evidence" value="ECO:0007669"/>
    <property type="project" value="TreeGrafter"/>
</dbReference>
<dbReference type="Proteomes" id="UP000053599">
    <property type="component" value="Unassembled WGS sequence"/>
</dbReference>
<accession>A0A0D1YYT9</accession>
<dbReference type="InterPro" id="IPR029044">
    <property type="entry name" value="Nucleotide-diphossugar_trans"/>
</dbReference>
<evidence type="ECO:0000313" key="11">
    <source>
        <dbReference type="EMBL" id="KIV86684.1"/>
    </source>
</evidence>
<evidence type="ECO:0000256" key="2">
    <source>
        <dbReference type="ARBA" id="ARBA00009105"/>
    </source>
</evidence>
<comment type="similarity">
    <text evidence="2">Belongs to the MNN1/MNT family.</text>
</comment>
<evidence type="ECO:0000256" key="4">
    <source>
        <dbReference type="ARBA" id="ARBA00022679"/>
    </source>
</evidence>
<dbReference type="OrthoDB" id="430354at2759"/>
<dbReference type="Pfam" id="PF11051">
    <property type="entry name" value="Mannosyl_trans3"/>
    <property type="match status" value="1"/>
</dbReference>
<evidence type="ECO:0000256" key="10">
    <source>
        <dbReference type="SAM" id="Phobius"/>
    </source>
</evidence>
<evidence type="ECO:0000256" key="6">
    <source>
        <dbReference type="ARBA" id="ARBA00022968"/>
    </source>
</evidence>
<dbReference type="PANTHER" id="PTHR31392:SF1">
    <property type="entry name" value="ALPHA-1,3-MANNOSYLTRANSFERASE MNN1-RELATED"/>
    <property type="match status" value="1"/>
</dbReference>
<comment type="subcellular location">
    <subcellularLocation>
        <location evidence="1">Membrane</location>
        <topology evidence="1">Single-pass type II membrane protein</topology>
    </subcellularLocation>
</comment>
<dbReference type="AlphaFoldDB" id="A0A0D1YYT9"/>
<feature type="transmembrane region" description="Helical" evidence="10">
    <location>
        <begin position="21"/>
        <end position="37"/>
    </location>
</feature>
<reference evidence="11 12" key="1">
    <citation type="submission" date="2015-01" db="EMBL/GenBank/DDBJ databases">
        <title>The Genome Sequence of Exophiala sideris CBS121828.</title>
        <authorList>
            <consortium name="The Broad Institute Genomics Platform"/>
            <person name="Cuomo C."/>
            <person name="de Hoog S."/>
            <person name="Gorbushina A."/>
            <person name="Stielow B."/>
            <person name="Teixiera M."/>
            <person name="Abouelleil A."/>
            <person name="Chapman S.B."/>
            <person name="Priest M."/>
            <person name="Young S.K."/>
            <person name="Wortman J."/>
            <person name="Nusbaum C."/>
            <person name="Birren B."/>
        </authorList>
    </citation>
    <scope>NUCLEOTIDE SEQUENCE [LARGE SCALE GENOMIC DNA]</scope>
    <source>
        <strain evidence="11 12">CBS 121828</strain>
    </source>
</reference>
<keyword evidence="4" id="KW-0808">Transferase</keyword>
<evidence type="ECO:0000256" key="1">
    <source>
        <dbReference type="ARBA" id="ARBA00004606"/>
    </source>
</evidence>
<keyword evidence="6" id="KW-0735">Signal-anchor</keyword>